<name>K3X3P1_GLOUD</name>
<dbReference type="FunFam" id="3.40.50.150:FF:000556">
    <property type="entry name" value="Probable protein-L-isoaspartate O-methyltransferase"/>
    <property type="match status" value="1"/>
</dbReference>
<evidence type="ECO:0000256" key="2">
    <source>
        <dbReference type="ARBA" id="ARBA00005369"/>
    </source>
</evidence>
<dbReference type="PANTHER" id="PTHR11579">
    <property type="entry name" value="PROTEIN-L-ISOASPARTATE O-METHYLTRANSFERASE"/>
    <property type="match status" value="1"/>
</dbReference>
<dbReference type="GO" id="GO:0032259">
    <property type="term" value="P:methylation"/>
    <property type="evidence" value="ECO:0007669"/>
    <property type="project" value="UniProtKB-KW"/>
</dbReference>
<evidence type="ECO:0000256" key="5">
    <source>
        <dbReference type="ARBA" id="ARBA00022603"/>
    </source>
</evidence>
<evidence type="ECO:0000256" key="6">
    <source>
        <dbReference type="ARBA" id="ARBA00022679"/>
    </source>
</evidence>
<dbReference type="FunCoup" id="K3X3P1">
    <property type="interactions" value="100"/>
</dbReference>
<evidence type="ECO:0000256" key="7">
    <source>
        <dbReference type="ARBA" id="ARBA00022691"/>
    </source>
</evidence>
<reference evidence="9" key="2">
    <citation type="submission" date="2010-04" db="EMBL/GenBank/DDBJ databases">
        <authorList>
            <person name="Buell R."/>
            <person name="Hamilton J."/>
            <person name="Hostetler J."/>
        </authorList>
    </citation>
    <scope>NUCLEOTIDE SEQUENCE [LARGE SCALE GENOMIC DNA]</scope>
    <source>
        <strain evidence="9">DAOM:BR144</strain>
    </source>
</reference>
<dbReference type="Proteomes" id="UP000019132">
    <property type="component" value="Unassembled WGS sequence"/>
</dbReference>
<dbReference type="HOGENOM" id="CLU_055432_0_1_1"/>
<evidence type="ECO:0000256" key="3">
    <source>
        <dbReference type="ARBA" id="ARBA00011890"/>
    </source>
</evidence>
<reference evidence="9" key="1">
    <citation type="journal article" date="2010" name="Genome Biol.">
        <title>Genome sequence of the necrotrophic plant pathogen Pythium ultimum reveals original pathogenicity mechanisms and effector repertoire.</title>
        <authorList>
            <person name="Levesque C.A."/>
            <person name="Brouwer H."/>
            <person name="Cano L."/>
            <person name="Hamilton J.P."/>
            <person name="Holt C."/>
            <person name="Huitema E."/>
            <person name="Raffaele S."/>
            <person name="Robideau G.P."/>
            <person name="Thines M."/>
            <person name="Win J."/>
            <person name="Zerillo M.M."/>
            <person name="Beakes G.W."/>
            <person name="Boore J.L."/>
            <person name="Busam D."/>
            <person name="Dumas B."/>
            <person name="Ferriera S."/>
            <person name="Fuerstenberg S.I."/>
            <person name="Gachon C.M."/>
            <person name="Gaulin E."/>
            <person name="Govers F."/>
            <person name="Grenville-Briggs L."/>
            <person name="Horner N."/>
            <person name="Hostetler J."/>
            <person name="Jiang R.H."/>
            <person name="Johnson J."/>
            <person name="Krajaejun T."/>
            <person name="Lin H."/>
            <person name="Meijer H.J."/>
            <person name="Moore B."/>
            <person name="Morris P."/>
            <person name="Phuntmart V."/>
            <person name="Puiu D."/>
            <person name="Shetty J."/>
            <person name="Stajich J.E."/>
            <person name="Tripathy S."/>
            <person name="Wawra S."/>
            <person name="van West P."/>
            <person name="Whitty B.R."/>
            <person name="Coutinho P.M."/>
            <person name="Henrissat B."/>
            <person name="Martin F."/>
            <person name="Thomas P.D."/>
            <person name="Tyler B.M."/>
            <person name="De Vries R.P."/>
            <person name="Kamoun S."/>
            <person name="Yandell M."/>
            <person name="Tisserat N."/>
            <person name="Buell C.R."/>
        </authorList>
    </citation>
    <scope>NUCLEOTIDE SEQUENCE</scope>
    <source>
        <strain evidence="9">DAOM:BR144</strain>
    </source>
</reference>
<reference evidence="8" key="3">
    <citation type="submission" date="2015-02" db="UniProtKB">
        <authorList>
            <consortium name="EnsemblProtists"/>
        </authorList>
    </citation>
    <scope>IDENTIFICATION</scope>
    <source>
        <strain evidence="8">DAOM BR144</strain>
    </source>
</reference>
<evidence type="ECO:0000256" key="4">
    <source>
        <dbReference type="ARBA" id="ARBA00022490"/>
    </source>
</evidence>
<dbReference type="eggNOG" id="KOG1661">
    <property type="taxonomic scope" value="Eukaryota"/>
</dbReference>
<keyword evidence="5" id="KW-0489">Methyltransferase</keyword>
<dbReference type="InterPro" id="IPR029063">
    <property type="entry name" value="SAM-dependent_MTases_sf"/>
</dbReference>
<dbReference type="NCBIfam" id="TIGR00080">
    <property type="entry name" value="pimt"/>
    <property type="match status" value="1"/>
</dbReference>
<keyword evidence="4" id="KW-0963">Cytoplasm</keyword>
<dbReference type="AlphaFoldDB" id="K3X3P1"/>
<comment type="similarity">
    <text evidence="2">Belongs to the methyltransferase superfamily. L-isoaspartyl/D-aspartyl protein methyltransferase family.</text>
</comment>
<dbReference type="Pfam" id="PF01135">
    <property type="entry name" value="PCMT"/>
    <property type="match status" value="1"/>
</dbReference>
<protein>
    <recommendedName>
        <fullName evidence="3">protein-L-isoaspartate(D-aspartate) O-methyltransferase</fullName>
        <ecNumber evidence="3">2.1.1.77</ecNumber>
    </recommendedName>
</protein>
<comment type="subcellular location">
    <subcellularLocation>
        <location evidence="1">Cytoplasm</location>
    </subcellularLocation>
</comment>
<dbReference type="EnsemblProtists" id="PYU1_T011840">
    <property type="protein sequence ID" value="PYU1_T011840"/>
    <property type="gene ID" value="PYU1_G011814"/>
</dbReference>
<dbReference type="EC" id="2.1.1.77" evidence="3"/>
<dbReference type="InterPro" id="IPR000682">
    <property type="entry name" value="PCMT"/>
</dbReference>
<dbReference type="EMBL" id="GL376637">
    <property type="status" value="NOT_ANNOTATED_CDS"/>
    <property type="molecule type" value="Genomic_DNA"/>
</dbReference>
<evidence type="ECO:0000256" key="1">
    <source>
        <dbReference type="ARBA" id="ARBA00004496"/>
    </source>
</evidence>
<evidence type="ECO:0000313" key="9">
    <source>
        <dbReference type="Proteomes" id="UP000019132"/>
    </source>
</evidence>
<dbReference type="InParanoid" id="K3X3P1"/>
<dbReference type="CDD" id="cd02440">
    <property type="entry name" value="AdoMet_MTases"/>
    <property type="match status" value="1"/>
</dbReference>
<keyword evidence="6" id="KW-0808">Transferase</keyword>
<keyword evidence="7" id="KW-0949">S-adenosyl-L-methionine</keyword>
<dbReference type="GO" id="GO:0005737">
    <property type="term" value="C:cytoplasm"/>
    <property type="evidence" value="ECO:0007669"/>
    <property type="project" value="UniProtKB-SubCell"/>
</dbReference>
<dbReference type="VEuPathDB" id="FungiDB:PYU1_G011814"/>
<dbReference type="SUPFAM" id="SSF53335">
    <property type="entry name" value="S-adenosyl-L-methionine-dependent methyltransferases"/>
    <property type="match status" value="1"/>
</dbReference>
<dbReference type="Gene3D" id="3.40.50.150">
    <property type="entry name" value="Vaccinia Virus protein VP39"/>
    <property type="match status" value="1"/>
</dbReference>
<organism evidence="8 9">
    <name type="scientific">Globisporangium ultimum (strain ATCC 200006 / CBS 805.95 / DAOM BR144)</name>
    <name type="common">Pythium ultimum</name>
    <dbReference type="NCBI Taxonomy" id="431595"/>
    <lineage>
        <taxon>Eukaryota</taxon>
        <taxon>Sar</taxon>
        <taxon>Stramenopiles</taxon>
        <taxon>Oomycota</taxon>
        <taxon>Peronosporomycetes</taxon>
        <taxon>Pythiales</taxon>
        <taxon>Pythiaceae</taxon>
        <taxon>Globisporangium</taxon>
    </lineage>
</organism>
<keyword evidence="9" id="KW-1185">Reference proteome</keyword>
<proteinExistence type="inferred from homology"/>
<dbReference type="OMA" id="FWPCNSS"/>
<sequence>LHHTYTLRDKAGAHQAAQATPSSLSCNDVASASALSVALSCSARQQASSLLPVYTPLVSVFAPTTMSFWPCSSNTHEGLVKNLRRTGVIQHDEVNDAMLKIDRANYMAQMETPDGGPIGELASYADSPHPIGYNQTISAPHMHAHALELAYAAVKDVSRPRILDIGAGSGYLTACFGRLVEKQHGRVFGVEIISGLAQFAKKNIQLADGDLVDNGVVSVHCCNGCDGLSSESPFHFIHVGAAADVAPQALLDQLADGGRLVIPLDQDRGGQMLVEITRHGNVFSQRKLMGVCYVPLVRGRKSSENVW</sequence>
<evidence type="ECO:0000313" key="8">
    <source>
        <dbReference type="EnsemblProtists" id="PYU1_T011840"/>
    </source>
</evidence>
<dbReference type="GO" id="GO:0004719">
    <property type="term" value="F:protein-L-isoaspartate (D-aspartate) O-methyltransferase activity"/>
    <property type="evidence" value="ECO:0007669"/>
    <property type="project" value="UniProtKB-EC"/>
</dbReference>
<dbReference type="PANTHER" id="PTHR11579:SF0">
    <property type="entry name" value="PROTEIN-L-ISOASPARTATE(D-ASPARTATE) O-METHYLTRANSFERASE"/>
    <property type="match status" value="1"/>
</dbReference>
<accession>K3X3P1</accession>